<accession>A0A0J8RI44</accession>
<proteinExistence type="predicted"/>
<feature type="compositionally biased region" description="Low complexity" evidence="1">
    <location>
        <begin position="67"/>
        <end position="83"/>
    </location>
</feature>
<dbReference type="EMBL" id="DS016985">
    <property type="protein sequence ID" value="KMU84557.1"/>
    <property type="molecule type" value="Genomic_DNA"/>
</dbReference>
<dbReference type="Proteomes" id="UP000054563">
    <property type="component" value="Unassembled WGS sequence"/>
</dbReference>
<evidence type="ECO:0000256" key="1">
    <source>
        <dbReference type="SAM" id="MobiDB-lite"/>
    </source>
</evidence>
<protein>
    <submittedName>
        <fullName evidence="2">Uncharacterized protein</fullName>
    </submittedName>
</protein>
<evidence type="ECO:0000313" key="2">
    <source>
        <dbReference type="EMBL" id="KMU84557.1"/>
    </source>
</evidence>
<gene>
    <name evidence="2" type="ORF">CIHG_02341</name>
</gene>
<reference evidence="3" key="1">
    <citation type="journal article" date="2010" name="Genome Res.">
        <title>Population genomic sequencing of Coccidioides fungi reveals recent hybridization and transposon control.</title>
        <authorList>
            <person name="Neafsey D.E."/>
            <person name="Barker B.M."/>
            <person name="Sharpton T.J."/>
            <person name="Stajich J.E."/>
            <person name="Park D.J."/>
            <person name="Whiston E."/>
            <person name="Hung C.-Y."/>
            <person name="McMahan C."/>
            <person name="White J."/>
            <person name="Sykes S."/>
            <person name="Heiman D."/>
            <person name="Young S."/>
            <person name="Zeng Q."/>
            <person name="Abouelleil A."/>
            <person name="Aftuck L."/>
            <person name="Bessette D."/>
            <person name="Brown A."/>
            <person name="FitzGerald M."/>
            <person name="Lui A."/>
            <person name="Macdonald J.P."/>
            <person name="Priest M."/>
            <person name="Orbach M.J."/>
            <person name="Galgiani J.N."/>
            <person name="Kirkland T.N."/>
            <person name="Cole G.T."/>
            <person name="Birren B.W."/>
            <person name="Henn M.R."/>
            <person name="Taylor J.W."/>
            <person name="Rounsley S.D."/>
        </authorList>
    </citation>
    <scope>NUCLEOTIDE SEQUENCE [LARGE SCALE GENOMIC DNA]</scope>
    <source>
        <strain evidence="3">H538.4</strain>
    </source>
</reference>
<evidence type="ECO:0000313" key="3">
    <source>
        <dbReference type="Proteomes" id="UP000054563"/>
    </source>
</evidence>
<dbReference type="AlphaFoldDB" id="A0A0J8RI44"/>
<feature type="region of interest" description="Disordered" evidence="1">
    <location>
        <begin position="46"/>
        <end position="117"/>
    </location>
</feature>
<dbReference type="VEuPathDB" id="FungiDB:CIHG_02341"/>
<name>A0A0J8RI44_COCIT</name>
<sequence length="174" mass="19490">MPGREFCFTLAANSRRRRLLFASIMEEQGQSALLCKREPVQAERYGMAGGQSVRHRSISPSGQAGTARPGLPSSLSRSLSRAPQKSHFSSCPRRAFRNHHQARMDPPAPRPDSHARVTDLPRLPTLLWLHRNLERNARSPIGPPPDHIMHRQAALESEPAESDAVFQHALTLWL</sequence>
<organism evidence="2 3">
    <name type="scientific">Coccidioides immitis H538.4</name>
    <dbReference type="NCBI Taxonomy" id="396776"/>
    <lineage>
        <taxon>Eukaryota</taxon>
        <taxon>Fungi</taxon>
        <taxon>Dikarya</taxon>
        <taxon>Ascomycota</taxon>
        <taxon>Pezizomycotina</taxon>
        <taxon>Eurotiomycetes</taxon>
        <taxon>Eurotiomycetidae</taxon>
        <taxon>Onygenales</taxon>
        <taxon>Onygenaceae</taxon>
        <taxon>Coccidioides</taxon>
    </lineage>
</organism>